<accession>A0ABY9H1H0</accession>
<evidence type="ECO:0000256" key="2">
    <source>
        <dbReference type="ARBA" id="ARBA00010581"/>
    </source>
</evidence>
<dbReference type="PANTHER" id="PTHR11403">
    <property type="entry name" value="CYTOCHROME C OXIDASE SUBUNIT III"/>
    <property type="match status" value="1"/>
</dbReference>
<keyword evidence="11" id="KW-1185">Reference proteome</keyword>
<evidence type="ECO:0000313" key="10">
    <source>
        <dbReference type="EMBL" id="WLI72244.1"/>
    </source>
</evidence>
<dbReference type="InterPro" id="IPR000298">
    <property type="entry name" value="Cyt_c_oxidase-like_su3"/>
</dbReference>
<evidence type="ECO:0000256" key="6">
    <source>
        <dbReference type="RuleBase" id="RU003376"/>
    </source>
</evidence>
<keyword evidence="4 8" id="KW-1133">Transmembrane helix</keyword>
<evidence type="ECO:0000256" key="1">
    <source>
        <dbReference type="ARBA" id="ARBA00004141"/>
    </source>
</evidence>
<dbReference type="Proteomes" id="UP001235344">
    <property type="component" value="Chromosome"/>
</dbReference>
<feature type="domain" description="Heme-copper oxidase subunit III family profile" evidence="9">
    <location>
        <begin position="34"/>
        <end position="200"/>
    </location>
</feature>
<evidence type="ECO:0000256" key="3">
    <source>
        <dbReference type="ARBA" id="ARBA00022692"/>
    </source>
</evidence>
<feature type="region of interest" description="Disordered" evidence="7">
    <location>
        <begin position="1"/>
        <end position="21"/>
    </location>
</feature>
<dbReference type="InterPro" id="IPR035973">
    <property type="entry name" value="Cyt_c_oxidase_su3-like_sf"/>
</dbReference>
<evidence type="ECO:0000256" key="8">
    <source>
        <dbReference type="SAM" id="Phobius"/>
    </source>
</evidence>
<dbReference type="InterPro" id="IPR024791">
    <property type="entry name" value="Cyt_c/ubiquinol_Oxase_su3"/>
</dbReference>
<dbReference type="PROSITE" id="PS50253">
    <property type="entry name" value="COX3"/>
    <property type="match status" value="1"/>
</dbReference>
<dbReference type="EMBL" id="CP131913">
    <property type="protein sequence ID" value="WLI72244.1"/>
    <property type="molecule type" value="Genomic_DNA"/>
</dbReference>
<keyword evidence="5 8" id="KW-0472">Membrane</keyword>
<feature type="transmembrane region" description="Helical" evidence="8">
    <location>
        <begin position="107"/>
        <end position="124"/>
    </location>
</feature>
<feature type="transmembrane region" description="Helical" evidence="8">
    <location>
        <begin position="33"/>
        <end position="55"/>
    </location>
</feature>
<dbReference type="PANTHER" id="PTHR11403:SF6">
    <property type="entry name" value="NITRIC OXIDE REDUCTASE SUBUNIT E"/>
    <property type="match status" value="1"/>
</dbReference>
<feature type="transmembrane region" description="Helical" evidence="8">
    <location>
        <begin position="180"/>
        <end position="199"/>
    </location>
</feature>
<dbReference type="InterPro" id="IPR013833">
    <property type="entry name" value="Cyt_c_oxidase_su3_a-hlx"/>
</dbReference>
<sequence>MERAERSEQDAGRERPLPNPGWGPLSALPGNPLMWVLILSEMLVFAAFFGMFAWLRAGEREVFDASQQLLDPVAGGLNTLVLLTSGLFAALASQAIAAGEVRRCRQWLGAAFALGVLFCVVKVVEYADKLGQGILPETNTFFTFYYLLTGFHFAHVLFGLGLIALVAWKVSHDNVETAAAFWHMVDLIWILLYPIIYLLR</sequence>
<gene>
    <name evidence="10" type="ORF">B6N23_10575</name>
</gene>
<evidence type="ECO:0000313" key="11">
    <source>
        <dbReference type="Proteomes" id="UP001235344"/>
    </source>
</evidence>
<comment type="subcellular location">
    <subcellularLocation>
        <location evidence="6">Cell membrane</location>
        <topology evidence="6">Multi-pass membrane protein</topology>
    </subcellularLocation>
    <subcellularLocation>
        <location evidence="1">Membrane</location>
        <topology evidence="1">Multi-pass membrane protein</topology>
    </subcellularLocation>
</comment>
<dbReference type="SUPFAM" id="SSF81452">
    <property type="entry name" value="Cytochrome c oxidase subunit III-like"/>
    <property type="match status" value="1"/>
</dbReference>
<evidence type="ECO:0000256" key="4">
    <source>
        <dbReference type="ARBA" id="ARBA00022989"/>
    </source>
</evidence>
<evidence type="ECO:0000259" key="9">
    <source>
        <dbReference type="PROSITE" id="PS50253"/>
    </source>
</evidence>
<keyword evidence="3 6" id="KW-0812">Transmembrane</keyword>
<feature type="compositionally biased region" description="Basic and acidic residues" evidence="7">
    <location>
        <begin position="1"/>
        <end position="16"/>
    </location>
</feature>
<dbReference type="Gene3D" id="1.20.120.80">
    <property type="entry name" value="Cytochrome c oxidase, subunit III, four-helix bundle"/>
    <property type="match status" value="1"/>
</dbReference>
<reference evidence="10 11" key="1">
    <citation type="submission" date="2023-08" db="EMBL/GenBank/DDBJ databases">
        <title>Transcriptome Analysis of Halomonas alkalicola CICC 11012s to Identify the Genes Involved in Alkaline Tolerances.</title>
        <authorList>
            <person name="Zhai L."/>
        </authorList>
    </citation>
    <scope>NUCLEOTIDE SEQUENCE [LARGE SCALE GENOMIC DNA]</scope>
    <source>
        <strain evidence="10 11">CICC 11012s</strain>
    </source>
</reference>
<protein>
    <submittedName>
        <fullName evidence="10">Cytochrome c oxidase subunit 3 family protein</fullName>
    </submittedName>
</protein>
<evidence type="ECO:0000256" key="7">
    <source>
        <dbReference type="SAM" id="MobiDB-lite"/>
    </source>
</evidence>
<evidence type="ECO:0000256" key="5">
    <source>
        <dbReference type="ARBA" id="ARBA00023136"/>
    </source>
</evidence>
<dbReference type="Pfam" id="PF00510">
    <property type="entry name" value="COX3"/>
    <property type="match status" value="1"/>
</dbReference>
<proteinExistence type="inferred from homology"/>
<organism evidence="10 11">
    <name type="scientific">Halomonas alkalicola</name>
    <dbReference type="NCBI Taxonomy" id="1930622"/>
    <lineage>
        <taxon>Bacteria</taxon>
        <taxon>Pseudomonadati</taxon>
        <taxon>Pseudomonadota</taxon>
        <taxon>Gammaproteobacteria</taxon>
        <taxon>Oceanospirillales</taxon>
        <taxon>Halomonadaceae</taxon>
        <taxon>Halomonas</taxon>
    </lineage>
</organism>
<feature type="transmembrane region" description="Helical" evidence="8">
    <location>
        <begin position="144"/>
        <end position="168"/>
    </location>
</feature>
<feature type="transmembrane region" description="Helical" evidence="8">
    <location>
        <begin position="76"/>
        <end position="95"/>
    </location>
</feature>
<name>A0ABY9H1H0_9GAMM</name>
<dbReference type="CDD" id="cd02862">
    <property type="entry name" value="NorE_like"/>
    <property type="match status" value="1"/>
</dbReference>
<dbReference type="RefSeq" id="WP_305498617.1">
    <property type="nucleotide sequence ID" value="NZ_CP131913.1"/>
</dbReference>
<comment type="similarity">
    <text evidence="2 6">Belongs to the cytochrome c oxidase subunit 3 family.</text>
</comment>